<feature type="transmembrane region" description="Helical" evidence="1">
    <location>
        <begin position="47"/>
        <end position="67"/>
    </location>
</feature>
<evidence type="ECO:0008006" key="4">
    <source>
        <dbReference type="Google" id="ProtNLM"/>
    </source>
</evidence>
<evidence type="ECO:0000313" key="3">
    <source>
        <dbReference type="Proteomes" id="UP001295423"/>
    </source>
</evidence>
<accession>A0AAD2PWF1</accession>
<gene>
    <name evidence="2" type="ORF">CYCCA115_LOCUS18673</name>
</gene>
<feature type="transmembrane region" description="Helical" evidence="1">
    <location>
        <begin position="125"/>
        <end position="151"/>
    </location>
</feature>
<dbReference type="InterPro" id="IPR025461">
    <property type="entry name" value="ABA4-like"/>
</dbReference>
<feature type="transmembrane region" description="Helical" evidence="1">
    <location>
        <begin position="93"/>
        <end position="113"/>
    </location>
</feature>
<reference evidence="2" key="1">
    <citation type="submission" date="2023-08" db="EMBL/GenBank/DDBJ databases">
        <authorList>
            <person name="Audoor S."/>
            <person name="Bilcke G."/>
        </authorList>
    </citation>
    <scope>NUCLEOTIDE SEQUENCE</scope>
</reference>
<sequence>MELKLEKLTLLGGLTAADLFDSLNIVLITWMLMVFLPRWRWTPTLTLVTPMLHSLLYALGIFSLVIFPQDPDAAQLDFMSLEGVVTGFTNHNIVFVGWVHYIAFDALVGRMVLLDSLSHNASTSFHICGVVPSLIFCFLLGPVGFGLYMVLRFFFLPKDPVNDGKMKIL</sequence>
<evidence type="ECO:0000313" key="2">
    <source>
        <dbReference type="EMBL" id="CAJ1960322.1"/>
    </source>
</evidence>
<dbReference type="Proteomes" id="UP001295423">
    <property type="component" value="Unassembled WGS sequence"/>
</dbReference>
<feature type="transmembrane region" description="Helical" evidence="1">
    <location>
        <begin position="12"/>
        <end position="35"/>
    </location>
</feature>
<proteinExistence type="predicted"/>
<keyword evidence="1" id="KW-0812">Transmembrane</keyword>
<keyword evidence="3" id="KW-1185">Reference proteome</keyword>
<comment type="caution">
    <text evidence="2">The sequence shown here is derived from an EMBL/GenBank/DDBJ whole genome shotgun (WGS) entry which is preliminary data.</text>
</comment>
<protein>
    <recommendedName>
        <fullName evidence="4">DUF4281 domain-containing protein</fullName>
    </recommendedName>
</protein>
<evidence type="ECO:0000256" key="1">
    <source>
        <dbReference type="SAM" id="Phobius"/>
    </source>
</evidence>
<dbReference type="Pfam" id="PF14108">
    <property type="entry name" value="ABA4-like"/>
    <property type="match status" value="1"/>
</dbReference>
<keyword evidence="1" id="KW-1133">Transmembrane helix</keyword>
<dbReference type="EMBL" id="CAKOGP040002058">
    <property type="protein sequence ID" value="CAJ1960322.1"/>
    <property type="molecule type" value="Genomic_DNA"/>
</dbReference>
<organism evidence="2 3">
    <name type="scientific">Cylindrotheca closterium</name>
    <dbReference type="NCBI Taxonomy" id="2856"/>
    <lineage>
        <taxon>Eukaryota</taxon>
        <taxon>Sar</taxon>
        <taxon>Stramenopiles</taxon>
        <taxon>Ochrophyta</taxon>
        <taxon>Bacillariophyta</taxon>
        <taxon>Bacillariophyceae</taxon>
        <taxon>Bacillariophycidae</taxon>
        <taxon>Bacillariales</taxon>
        <taxon>Bacillariaceae</taxon>
        <taxon>Cylindrotheca</taxon>
    </lineage>
</organism>
<name>A0AAD2PWF1_9STRA</name>
<keyword evidence="1" id="KW-0472">Membrane</keyword>
<dbReference type="AlphaFoldDB" id="A0AAD2PWF1"/>